<comment type="caution">
    <text evidence="1">The sequence shown here is derived from an EMBL/GenBank/DDBJ whole genome shotgun (WGS) entry which is preliminary data.</text>
</comment>
<dbReference type="EMBL" id="RJVO01000006">
    <property type="protein sequence ID" value="ROH88654.1"/>
    <property type="molecule type" value="Genomic_DNA"/>
</dbReference>
<sequence>MWVFDEAKLDQALLTWSDELGALLPEESRQITEAIRRFLTSEAALKLRVRECEPPPSSDDESH</sequence>
<organism evidence="1 2">
    <name type="scientific">Stagnimonas aquatica</name>
    <dbReference type="NCBI Taxonomy" id="2689987"/>
    <lineage>
        <taxon>Bacteria</taxon>
        <taxon>Pseudomonadati</taxon>
        <taxon>Pseudomonadota</taxon>
        <taxon>Gammaproteobacteria</taxon>
        <taxon>Nevskiales</taxon>
        <taxon>Nevskiaceae</taxon>
        <taxon>Stagnimonas</taxon>
    </lineage>
</organism>
<keyword evidence="2" id="KW-1185">Reference proteome</keyword>
<dbReference type="InParanoid" id="A0A3N0V7V1"/>
<accession>A0A3N0V7V1</accession>
<dbReference type="Proteomes" id="UP000282106">
    <property type="component" value="Unassembled WGS sequence"/>
</dbReference>
<name>A0A3N0V7V1_9GAMM</name>
<dbReference type="AlphaFoldDB" id="A0A3N0V7V1"/>
<gene>
    <name evidence="1" type="ORF">ED208_12610</name>
</gene>
<reference evidence="1 2" key="1">
    <citation type="submission" date="2018-10" db="EMBL/GenBank/DDBJ databases">
        <authorList>
            <person name="Chen W.-M."/>
        </authorList>
    </citation>
    <scope>NUCLEOTIDE SEQUENCE [LARGE SCALE GENOMIC DNA]</scope>
    <source>
        <strain evidence="1 2">THS-13</strain>
    </source>
</reference>
<protein>
    <submittedName>
        <fullName evidence="1">Uncharacterized protein</fullName>
    </submittedName>
</protein>
<proteinExistence type="predicted"/>
<evidence type="ECO:0000313" key="2">
    <source>
        <dbReference type="Proteomes" id="UP000282106"/>
    </source>
</evidence>
<evidence type="ECO:0000313" key="1">
    <source>
        <dbReference type="EMBL" id="ROH88654.1"/>
    </source>
</evidence>